<organism evidence="2 3">
    <name type="scientific">Treponema bryantii</name>
    <dbReference type="NCBI Taxonomy" id="163"/>
    <lineage>
        <taxon>Bacteria</taxon>
        <taxon>Pseudomonadati</taxon>
        <taxon>Spirochaetota</taxon>
        <taxon>Spirochaetia</taxon>
        <taxon>Spirochaetales</taxon>
        <taxon>Treponemataceae</taxon>
        <taxon>Treponema</taxon>
    </lineage>
</organism>
<proteinExistence type="predicted"/>
<dbReference type="OrthoDB" id="363969at2"/>
<feature type="compositionally biased region" description="Polar residues" evidence="1">
    <location>
        <begin position="226"/>
        <end position="239"/>
    </location>
</feature>
<dbReference type="AlphaFoldDB" id="A0A1I3LWV9"/>
<dbReference type="EMBL" id="FORI01000007">
    <property type="protein sequence ID" value="SFI89050.1"/>
    <property type="molecule type" value="Genomic_DNA"/>
</dbReference>
<feature type="region of interest" description="Disordered" evidence="1">
    <location>
        <begin position="226"/>
        <end position="252"/>
    </location>
</feature>
<reference evidence="3" key="1">
    <citation type="submission" date="2016-10" db="EMBL/GenBank/DDBJ databases">
        <authorList>
            <person name="Varghese N."/>
            <person name="Submissions S."/>
        </authorList>
    </citation>
    <scope>NUCLEOTIDE SEQUENCE [LARGE SCALE GENOMIC DNA]</scope>
    <source>
        <strain evidence="3">XBD1002</strain>
    </source>
</reference>
<dbReference type="Proteomes" id="UP000182737">
    <property type="component" value="Unassembled WGS sequence"/>
</dbReference>
<gene>
    <name evidence="2" type="ORF">SAMN04487775_107234</name>
</gene>
<dbReference type="RefSeq" id="WP_074932523.1">
    <property type="nucleotide sequence ID" value="NZ_FORI01000007.1"/>
</dbReference>
<accession>A0A1I3LWV9</accession>
<evidence type="ECO:0000313" key="2">
    <source>
        <dbReference type="EMBL" id="SFI89050.1"/>
    </source>
</evidence>
<sequence>MENTNPLENPVSKQEFNGYWIPRHNAKVMKQGLEENKAPFLPDSTGNIKAEPIYNMATGYCLPANRLIPVQFAKMQNGYNSNVVATRTTLGGMENGIKENEKGVFYNFKDEQGEIHTSSLFFAEQTQNPDALIAASKDKIQQKTNLKDYSMVIASSEPKEYLGTYMAACRSGMKLSVEPQIAEEFKKKLMPTLENDLKKQEERNKELPTLSNLLFDADKRATEITKSLSQSVEQNQAPKQQKKQTQDMEMCF</sequence>
<name>A0A1I3LWV9_9SPIR</name>
<evidence type="ECO:0000256" key="1">
    <source>
        <dbReference type="SAM" id="MobiDB-lite"/>
    </source>
</evidence>
<protein>
    <submittedName>
        <fullName evidence="2">Uncharacterized protein</fullName>
    </submittedName>
</protein>
<keyword evidence="3" id="KW-1185">Reference proteome</keyword>
<evidence type="ECO:0000313" key="3">
    <source>
        <dbReference type="Proteomes" id="UP000182737"/>
    </source>
</evidence>